<dbReference type="CDD" id="cd00206">
    <property type="entry name" value="TFP_snake_toxin"/>
    <property type="match status" value="1"/>
</dbReference>
<evidence type="ECO:0000256" key="5">
    <source>
        <dbReference type="SAM" id="SignalP"/>
    </source>
</evidence>
<dbReference type="InterPro" id="IPR003571">
    <property type="entry name" value="Snake_3FTx"/>
</dbReference>
<organism evidence="6">
    <name type="scientific">Bungarus flaviceps</name>
    <dbReference type="NCBI Taxonomy" id="8614"/>
    <lineage>
        <taxon>Eukaryota</taxon>
        <taxon>Metazoa</taxon>
        <taxon>Chordata</taxon>
        <taxon>Craniata</taxon>
        <taxon>Vertebrata</taxon>
        <taxon>Euteleostomi</taxon>
        <taxon>Lepidosauria</taxon>
        <taxon>Squamata</taxon>
        <taxon>Bifurcata</taxon>
        <taxon>Unidentata</taxon>
        <taxon>Episquamata</taxon>
        <taxon>Toxicofera</taxon>
        <taxon>Serpentes</taxon>
        <taxon>Colubroidea</taxon>
        <taxon>Elapidae</taxon>
        <taxon>Bungarinae</taxon>
        <taxon>Bungarus</taxon>
    </lineage>
</organism>
<evidence type="ECO:0000256" key="1">
    <source>
        <dbReference type="ARBA" id="ARBA00004613"/>
    </source>
</evidence>
<dbReference type="PROSITE" id="PS00272">
    <property type="entry name" value="SNAKE_TOXIN"/>
    <property type="match status" value="1"/>
</dbReference>
<dbReference type="GO" id="GO:0090729">
    <property type="term" value="F:toxin activity"/>
    <property type="evidence" value="ECO:0007669"/>
    <property type="project" value="UniProtKB-KW"/>
</dbReference>
<keyword evidence="2" id="KW-0964">Secreted</keyword>
<reference evidence="6" key="1">
    <citation type="journal article" date="2010" name="BMC Mol. Biol.">
        <title>Transcriptomic analysis of the venom gland of the red-headed krait (Bungarus flaviceps) using expressed sequence tags.</title>
        <authorList>
            <person name="Siang A.S."/>
            <person name="Doley R."/>
            <person name="Vonk F.J."/>
            <person name="Kini R.M."/>
        </authorList>
    </citation>
    <scope>NUCLEOTIDE SEQUENCE</scope>
</reference>
<comment type="subcellular location">
    <subcellularLocation>
        <location evidence="1">Secreted</location>
    </subcellularLocation>
</comment>
<dbReference type="FunFam" id="2.10.60.10:FF:000024">
    <property type="entry name" value="Cytotoxin 1"/>
    <property type="match status" value="1"/>
</dbReference>
<dbReference type="Pfam" id="PF21947">
    <property type="entry name" value="Toxin_cobra-type"/>
    <property type="match status" value="1"/>
</dbReference>
<dbReference type="AlphaFoldDB" id="D5J9P5"/>
<dbReference type="GO" id="GO:0005576">
    <property type="term" value="C:extracellular region"/>
    <property type="evidence" value="ECO:0007669"/>
    <property type="project" value="UniProtKB-SubCell"/>
</dbReference>
<proteinExistence type="evidence at transcript level"/>
<dbReference type="Gene3D" id="2.10.60.10">
    <property type="entry name" value="CD59"/>
    <property type="match status" value="1"/>
</dbReference>
<dbReference type="InterPro" id="IPR045860">
    <property type="entry name" value="Snake_toxin-like_sf"/>
</dbReference>
<keyword evidence="3" id="KW-0800">Toxin</keyword>
<keyword evidence="4" id="KW-1015">Disulfide bond</keyword>
<dbReference type="InterPro" id="IPR018354">
    <property type="entry name" value="Snake_toxin_con_site"/>
</dbReference>
<feature type="chain" id="PRO_5010961767" evidence="5">
    <location>
        <begin position="20"/>
        <end position="88"/>
    </location>
</feature>
<dbReference type="SUPFAM" id="SSF57302">
    <property type="entry name" value="Snake toxin-like"/>
    <property type="match status" value="1"/>
</dbReference>
<evidence type="ECO:0000256" key="3">
    <source>
        <dbReference type="ARBA" id="ARBA00022656"/>
    </source>
</evidence>
<dbReference type="EMBL" id="GU190796">
    <property type="protein sequence ID" value="ADF50016.1"/>
    <property type="molecule type" value="mRNA"/>
</dbReference>
<evidence type="ECO:0000313" key="6">
    <source>
        <dbReference type="EMBL" id="ADF50016.1"/>
    </source>
</evidence>
<evidence type="ECO:0000256" key="2">
    <source>
        <dbReference type="ARBA" id="ARBA00022525"/>
    </source>
</evidence>
<feature type="signal peptide" evidence="5">
    <location>
        <begin position="1"/>
        <end position="19"/>
    </location>
</feature>
<evidence type="ECO:0000256" key="4">
    <source>
        <dbReference type="ARBA" id="ARBA00023157"/>
    </source>
</evidence>
<dbReference type="InterPro" id="IPR054131">
    <property type="entry name" value="Toxin_cobra-type"/>
</dbReference>
<sequence length="88" mass="9808">MKTLLLNLVVVTIVCLDFGYTIKCKICQFNTCRPGELKVCSGEEIYCFKESWSTARGTRIERGCTATCPKGSVYGNYVLCCTTDECNI</sequence>
<protein>
    <submittedName>
        <fullName evidence="6">Non-conventional three finger toxin isoform 1</fullName>
    </submittedName>
    <submittedName>
        <fullName evidence="7">Non-conventional three finger toxin isoform 3</fullName>
    </submittedName>
</protein>
<dbReference type="EMBL" id="GU190798">
    <property type="protein sequence ID" value="ADF50018.1"/>
    <property type="molecule type" value="mRNA"/>
</dbReference>
<name>D5J9P5_9SAUR</name>
<accession>D5J9P5</accession>
<keyword evidence="5" id="KW-0732">Signal</keyword>
<evidence type="ECO:0000313" key="7">
    <source>
        <dbReference type="EMBL" id="ADF50018.1"/>
    </source>
</evidence>